<evidence type="ECO:0000256" key="10">
    <source>
        <dbReference type="ARBA" id="ARBA00023125"/>
    </source>
</evidence>
<dbReference type="SUPFAM" id="SSF52540">
    <property type="entry name" value="P-loop containing nucleoside triphosphate hydrolases"/>
    <property type="match status" value="1"/>
</dbReference>
<name>A0A813ASQ0_9DINO</name>
<keyword evidence="2" id="KW-1003">Cell membrane</keyword>
<keyword evidence="10" id="KW-0238">DNA-binding</keyword>
<dbReference type="Pfam" id="PF17864">
    <property type="entry name" value="AAA_lid_4"/>
    <property type="match status" value="1"/>
</dbReference>
<feature type="transmembrane region" description="Helical" evidence="15">
    <location>
        <begin position="630"/>
        <end position="652"/>
    </location>
</feature>
<dbReference type="HAMAP" id="MF_02202">
    <property type="entry name" value="TolQ"/>
    <property type="match status" value="1"/>
</dbReference>
<keyword evidence="7" id="KW-0378">Hydrolase</keyword>
<dbReference type="InterPro" id="IPR041445">
    <property type="entry name" value="AAA_lid_4"/>
</dbReference>
<evidence type="ECO:0000256" key="5">
    <source>
        <dbReference type="ARBA" id="ARBA00022741"/>
    </source>
</evidence>
<keyword evidence="5" id="KW-0547">Nucleotide-binding</keyword>
<evidence type="ECO:0000256" key="11">
    <source>
        <dbReference type="ARBA" id="ARBA00023136"/>
    </source>
</evidence>
<sequence>MVSPDYDGEEDASGELSLRPQALEDFVGQAQLRANLRIFIEAAKARGEALDHVLFHGPPGLGKTTLAQIVSRELGVGFRATSGPVIARAGDLAAILTNLQPRDVLFIDEIHRLSPAVEEILYPAMEDFELDIIIGEGPAARSVRIDLPPFTLIGATTRSGLITRPLRERFGIPLRLQFYTPEELQLIVGRGARVLNMPLTTDGAGEIARRSRGTPRVAGRLLRRVRDFAAVESAGEVDAATADGALRRLEVDARGLDAMDRRYLGCLAQNYGGGPVGAETLAAALSEQRDVIEEVIEPYLLQQGLLQRTPRGRMLTRSGFGYLGLEAPRALVEQLDLLSGGAAAEDDAAGEDAAGEGGPEGNGEGSDHLLPLRVYYEDTDAAGIVYYANYLKFAERARSELLRLLSIDQIALRDQEGLAFAVRKASVDYVSPARLEDLLYVRSRLTQLGGAVLSARQRVERDGNLLADIRVRVACLRLSDGRASRDMENEAVQVVGAAAGAHDLSPWGLFLMADVVVKFVMLLLVVASIWTWAIIFDKGVRLRRLRRKAEQFEDNFWSGGSLDQLYDRLGDSANDPQSAVFMAAMREWRRSSARGSRIDGEHGMAVRDRIERVMDLTIGREMERLEKQMTFLASVGSSAPFIGLFGTVWGIMNAFTSIAAEANTSLTVVAPGIAEALFATALGLVAAIPATIGFNKLNSDLTRYGQRLESFAGEFSAILSRQIEEAA</sequence>
<organism evidence="17 18">
    <name type="scientific">Symbiodinium necroappetens</name>
    <dbReference type="NCBI Taxonomy" id="1628268"/>
    <lineage>
        <taxon>Eukaryota</taxon>
        <taxon>Sar</taxon>
        <taxon>Alveolata</taxon>
        <taxon>Dinophyceae</taxon>
        <taxon>Suessiales</taxon>
        <taxon>Symbiodiniaceae</taxon>
        <taxon>Symbiodinium</taxon>
    </lineage>
</organism>
<dbReference type="InterPro" id="IPR008824">
    <property type="entry name" value="RuvB-like_N"/>
</dbReference>
<accession>A0A813ASQ0</accession>
<dbReference type="AlphaFoldDB" id="A0A813ASQ0"/>
<dbReference type="GO" id="GO:0005886">
    <property type="term" value="C:plasma membrane"/>
    <property type="evidence" value="ECO:0007669"/>
    <property type="project" value="UniProtKB-SubCell"/>
</dbReference>
<evidence type="ECO:0000256" key="9">
    <source>
        <dbReference type="ARBA" id="ARBA00022989"/>
    </source>
</evidence>
<keyword evidence="12" id="KW-0233">DNA recombination</keyword>
<dbReference type="InterPro" id="IPR006683">
    <property type="entry name" value="Thioestr_dom"/>
</dbReference>
<feature type="transmembrane region" description="Helical" evidence="15">
    <location>
        <begin position="672"/>
        <end position="694"/>
    </location>
</feature>
<dbReference type="SUPFAM" id="SSF54637">
    <property type="entry name" value="Thioesterase/thiol ester dehydrase-isomerase"/>
    <property type="match status" value="1"/>
</dbReference>
<dbReference type="Pfam" id="PF03061">
    <property type="entry name" value="4HBT"/>
    <property type="match status" value="1"/>
</dbReference>
<dbReference type="InterPro" id="IPR006684">
    <property type="entry name" value="YbgC/YbaW"/>
</dbReference>
<comment type="caution">
    <text evidence="17">The sequence shown here is derived from an EMBL/GenBank/DDBJ whole genome shotgun (WGS) entry which is preliminary data.</text>
</comment>
<keyword evidence="13" id="KW-0234">DNA repair</keyword>
<keyword evidence="3" id="KW-0963">Cytoplasm</keyword>
<dbReference type="GO" id="GO:0006281">
    <property type="term" value="P:DNA repair"/>
    <property type="evidence" value="ECO:0007669"/>
    <property type="project" value="UniProtKB-KW"/>
</dbReference>
<dbReference type="NCBIfam" id="TIGR02796">
    <property type="entry name" value="tolQ"/>
    <property type="match status" value="1"/>
</dbReference>
<dbReference type="EMBL" id="CAJNJA010062624">
    <property type="protein sequence ID" value="CAE7877013.1"/>
    <property type="molecule type" value="Genomic_DNA"/>
</dbReference>
<dbReference type="Pfam" id="PF05496">
    <property type="entry name" value="RuvB_N"/>
    <property type="match status" value="1"/>
</dbReference>
<dbReference type="OrthoDB" id="10051041at2759"/>
<evidence type="ECO:0000313" key="17">
    <source>
        <dbReference type="EMBL" id="CAE7877013.1"/>
    </source>
</evidence>
<dbReference type="CDD" id="cd00586">
    <property type="entry name" value="4HBT"/>
    <property type="match status" value="1"/>
</dbReference>
<dbReference type="GO" id="GO:0016787">
    <property type="term" value="F:hydrolase activity"/>
    <property type="evidence" value="ECO:0007669"/>
    <property type="project" value="UniProtKB-KW"/>
</dbReference>
<dbReference type="PANTHER" id="PTHR42848:SF1">
    <property type="entry name" value="HOLLIDAY JUNCTION BRANCH MIGRATION COMPLEX SUBUNIT RUVB"/>
    <property type="match status" value="1"/>
</dbReference>
<feature type="region of interest" description="Disordered" evidence="14">
    <location>
        <begin position="346"/>
        <end position="366"/>
    </location>
</feature>
<evidence type="ECO:0000313" key="18">
    <source>
        <dbReference type="Proteomes" id="UP000601435"/>
    </source>
</evidence>
<dbReference type="GO" id="GO:0009378">
    <property type="term" value="F:four-way junction helicase activity"/>
    <property type="evidence" value="ECO:0007669"/>
    <property type="project" value="InterPro"/>
</dbReference>
<evidence type="ECO:0000256" key="3">
    <source>
        <dbReference type="ARBA" id="ARBA00022490"/>
    </source>
</evidence>
<keyword evidence="11 15" id="KW-0472">Membrane</keyword>
<dbReference type="GO" id="GO:0006310">
    <property type="term" value="P:DNA recombination"/>
    <property type="evidence" value="ECO:0007669"/>
    <property type="project" value="UniProtKB-KW"/>
</dbReference>
<dbReference type="InterPro" id="IPR008823">
    <property type="entry name" value="RuvB_wg_C"/>
</dbReference>
<dbReference type="Pfam" id="PF01618">
    <property type="entry name" value="MotA_ExbB"/>
    <property type="match status" value="1"/>
</dbReference>
<keyword evidence="18" id="KW-1185">Reference proteome</keyword>
<dbReference type="Gene3D" id="3.10.129.10">
    <property type="entry name" value="Hotdog Thioesterase"/>
    <property type="match status" value="1"/>
</dbReference>
<dbReference type="FunFam" id="3.10.129.10:FF:000004">
    <property type="entry name" value="Tol-pal system-associated acyl-CoA thioesterase"/>
    <property type="match status" value="1"/>
</dbReference>
<dbReference type="NCBIfam" id="TIGR00635">
    <property type="entry name" value="ruvB"/>
    <property type="match status" value="1"/>
</dbReference>
<dbReference type="SUPFAM" id="SSF46785">
    <property type="entry name" value="Winged helix' DNA-binding domain"/>
    <property type="match status" value="1"/>
</dbReference>
<evidence type="ECO:0000256" key="15">
    <source>
        <dbReference type="SAM" id="Phobius"/>
    </source>
</evidence>
<dbReference type="HAMAP" id="MF_00016">
    <property type="entry name" value="DNA_HJ_migration_RuvB"/>
    <property type="match status" value="1"/>
</dbReference>
<dbReference type="InterPro" id="IPR004605">
    <property type="entry name" value="DNA_helicase_Holl-junc_RuvB"/>
</dbReference>
<protein>
    <submittedName>
        <fullName evidence="17">RuvB protein</fullName>
    </submittedName>
</protein>
<evidence type="ECO:0000256" key="13">
    <source>
        <dbReference type="ARBA" id="ARBA00023204"/>
    </source>
</evidence>
<proteinExistence type="inferred from homology"/>
<evidence type="ECO:0000259" key="16">
    <source>
        <dbReference type="SMART" id="SM00382"/>
    </source>
</evidence>
<evidence type="ECO:0000256" key="12">
    <source>
        <dbReference type="ARBA" id="ARBA00023172"/>
    </source>
</evidence>
<dbReference type="Pfam" id="PF05491">
    <property type="entry name" value="WHD_RuvB"/>
    <property type="match status" value="1"/>
</dbReference>
<feature type="transmembrane region" description="Helical" evidence="15">
    <location>
        <begin position="515"/>
        <end position="536"/>
    </location>
</feature>
<evidence type="ECO:0000256" key="14">
    <source>
        <dbReference type="SAM" id="MobiDB-lite"/>
    </source>
</evidence>
<dbReference type="Gene3D" id="1.10.8.60">
    <property type="match status" value="1"/>
</dbReference>
<comment type="subcellular location">
    <subcellularLocation>
        <location evidence="1">Cell membrane</location>
        <topology evidence="1">Multi-pass membrane protein</topology>
    </subcellularLocation>
</comment>
<dbReference type="PANTHER" id="PTHR42848">
    <property type="match status" value="1"/>
</dbReference>
<feature type="domain" description="AAA+ ATPase" evidence="16">
    <location>
        <begin position="49"/>
        <end position="176"/>
    </location>
</feature>
<dbReference type="NCBIfam" id="TIGR00051">
    <property type="entry name" value="YbgC/FadM family acyl-CoA thioesterase"/>
    <property type="match status" value="1"/>
</dbReference>
<keyword evidence="9 15" id="KW-1133">Transmembrane helix</keyword>
<feature type="compositionally biased region" description="Gly residues" evidence="14">
    <location>
        <begin position="355"/>
        <end position="364"/>
    </location>
</feature>
<dbReference type="InterPro" id="IPR027417">
    <property type="entry name" value="P-loop_NTPase"/>
</dbReference>
<dbReference type="InterPro" id="IPR003593">
    <property type="entry name" value="AAA+_ATPase"/>
</dbReference>
<dbReference type="InterPro" id="IPR036388">
    <property type="entry name" value="WH-like_DNA-bd_sf"/>
</dbReference>
<dbReference type="NCBIfam" id="NF000868">
    <property type="entry name" value="PRK00080.1"/>
    <property type="match status" value="1"/>
</dbReference>
<dbReference type="InterPro" id="IPR029069">
    <property type="entry name" value="HotDog_dom_sf"/>
</dbReference>
<keyword evidence="8" id="KW-0067">ATP-binding</keyword>
<dbReference type="InterPro" id="IPR014163">
    <property type="entry name" value="Tol-Pal_TolQ"/>
</dbReference>
<gene>
    <name evidence="17" type="primary">ruvB</name>
    <name evidence="17" type="ORF">SNEC2469_LOCUS28627</name>
</gene>
<dbReference type="SMART" id="SM00382">
    <property type="entry name" value="AAA"/>
    <property type="match status" value="1"/>
</dbReference>
<reference evidence="17" key="1">
    <citation type="submission" date="2021-02" db="EMBL/GenBank/DDBJ databases">
        <authorList>
            <person name="Dougan E. K."/>
            <person name="Rhodes N."/>
            <person name="Thang M."/>
            <person name="Chan C."/>
        </authorList>
    </citation>
    <scope>NUCLEOTIDE SEQUENCE</scope>
</reference>
<evidence type="ECO:0000256" key="2">
    <source>
        <dbReference type="ARBA" id="ARBA00022475"/>
    </source>
</evidence>
<keyword evidence="6" id="KW-0227">DNA damage</keyword>
<evidence type="ECO:0000256" key="6">
    <source>
        <dbReference type="ARBA" id="ARBA00022763"/>
    </source>
</evidence>
<evidence type="ECO:0000256" key="8">
    <source>
        <dbReference type="ARBA" id="ARBA00022840"/>
    </source>
</evidence>
<dbReference type="InterPro" id="IPR002898">
    <property type="entry name" value="MotA_ExbB_proton_chnl"/>
</dbReference>
<dbReference type="InterPro" id="IPR036390">
    <property type="entry name" value="WH_DNA-bd_sf"/>
</dbReference>
<dbReference type="GO" id="GO:0005524">
    <property type="term" value="F:ATP binding"/>
    <property type="evidence" value="ECO:0007669"/>
    <property type="project" value="UniProtKB-KW"/>
</dbReference>
<evidence type="ECO:0000256" key="1">
    <source>
        <dbReference type="ARBA" id="ARBA00004651"/>
    </source>
</evidence>
<dbReference type="CDD" id="cd00009">
    <property type="entry name" value="AAA"/>
    <property type="match status" value="1"/>
</dbReference>
<dbReference type="GO" id="GO:0003677">
    <property type="term" value="F:DNA binding"/>
    <property type="evidence" value="ECO:0007669"/>
    <property type="project" value="UniProtKB-KW"/>
</dbReference>
<dbReference type="Gene3D" id="1.10.10.10">
    <property type="entry name" value="Winged helix-like DNA-binding domain superfamily/Winged helix DNA-binding domain"/>
    <property type="match status" value="1"/>
</dbReference>
<dbReference type="GO" id="GO:0043213">
    <property type="term" value="P:bacteriocin transport"/>
    <property type="evidence" value="ECO:0007669"/>
    <property type="project" value="InterPro"/>
</dbReference>
<keyword evidence="4 15" id="KW-0812">Transmembrane</keyword>
<dbReference type="Gene3D" id="3.40.50.300">
    <property type="entry name" value="P-loop containing nucleotide triphosphate hydrolases"/>
    <property type="match status" value="1"/>
</dbReference>
<dbReference type="Proteomes" id="UP000601435">
    <property type="component" value="Unassembled WGS sequence"/>
</dbReference>
<evidence type="ECO:0000256" key="7">
    <source>
        <dbReference type="ARBA" id="ARBA00022801"/>
    </source>
</evidence>
<evidence type="ECO:0000256" key="4">
    <source>
        <dbReference type="ARBA" id="ARBA00022692"/>
    </source>
</evidence>